<evidence type="ECO:0000313" key="2">
    <source>
        <dbReference type="WBParaSite" id="jg1213"/>
    </source>
</evidence>
<sequence length="67" mass="7354">MAQRTSMDERHQLEAANAISAIPSTKFHSSRIACQEIARVTLIQSTLAEEGTWLSSVQAEGTARTYC</sequence>
<proteinExistence type="predicted"/>
<dbReference type="AlphaFoldDB" id="A0A915CSE0"/>
<reference evidence="2" key="1">
    <citation type="submission" date="2022-11" db="UniProtKB">
        <authorList>
            <consortium name="WormBaseParasite"/>
        </authorList>
    </citation>
    <scope>IDENTIFICATION</scope>
</reference>
<protein>
    <submittedName>
        <fullName evidence="2">Uncharacterized protein</fullName>
    </submittedName>
</protein>
<keyword evidence="1" id="KW-1185">Reference proteome</keyword>
<organism evidence="1 2">
    <name type="scientific">Ditylenchus dipsaci</name>
    <dbReference type="NCBI Taxonomy" id="166011"/>
    <lineage>
        <taxon>Eukaryota</taxon>
        <taxon>Metazoa</taxon>
        <taxon>Ecdysozoa</taxon>
        <taxon>Nematoda</taxon>
        <taxon>Chromadorea</taxon>
        <taxon>Rhabditida</taxon>
        <taxon>Tylenchina</taxon>
        <taxon>Tylenchomorpha</taxon>
        <taxon>Sphaerularioidea</taxon>
        <taxon>Anguinidae</taxon>
        <taxon>Anguininae</taxon>
        <taxon>Ditylenchus</taxon>
    </lineage>
</organism>
<dbReference type="Proteomes" id="UP000887574">
    <property type="component" value="Unplaced"/>
</dbReference>
<evidence type="ECO:0000313" key="1">
    <source>
        <dbReference type="Proteomes" id="UP000887574"/>
    </source>
</evidence>
<dbReference type="WBParaSite" id="jg1213">
    <property type="protein sequence ID" value="jg1213"/>
    <property type="gene ID" value="jg1213"/>
</dbReference>
<accession>A0A915CSE0</accession>
<name>A0A915CSE0_9BILA</name>